<keyword evidence="2" id="KW-0547">Nucleotide-binding</keyword>
<gene>
    <name evidence="5" type="ORF">JJN12_04025</name>
</gene>
<evidence type="ECO:0000256" key="2">
    <source>
        <dbReference type="RuleBase" id="RU362119"/>
    </source>
</evidence>
<dbReference type="Pfam" id="PF02872">
    <property type="entry name" value="5_nucleotid_C"/>
    <property type="match status" value="1"/>
</dbReference>
<name>A0ABS1IYI9_9FIRM</name>
<comment type="caution">
    <text evidence="5">The sequence shown here is derived from an EMBL/GenBank/DDBJ whole genome shotgun (WGS) entry which is preliminary data.</text>
</comment>
<dbReference type="CDD" id="cd00845">
    <property type="entry name" value="MPP_UshA_N_like"/>
    <property type="match status" value="1"/>
</dbReference>
<dbReference type="Pfam" id="PF00149">
    <property type="entry name" value="Metallophos"/>
    <property type="match status" value="1"/>
</dbReference>
<keyword evidence="1" id="KW-0732">Signal</keyword>
<keyword evidence="6" id="KW-1185">Reference proteome</keyword>
<dbReference type="SUPFAM" id="SSF55816">
    <property type="entry name" value="5'-nucleotidase (syn. UDP-sugar hydrolase), C-terminal domain"/>
    <property type="match status" value="1"/>
</dbReference>
<dbReference type="PANTHER" id="PTHR11575">
    <property type="entry name" value="5'-NUCLEOTIDASE-RELATED"/>
    <property type="match status" value="1"/>
</dbReference>
<dbReference type="PANTHER" id="PTHR11575:SF24">
    <property type="entry name" value="5'-NUCLEOTIDASE"/>
    <property type="match status" value="1"/>
</dbReference>
<evidence type="ECO:0000256" key="1">
    <source>
        <dbReference type="ARBA" id="ARBA00022729"/>
    </source>
</evidence>
<dbReference type="EMBL" id="JAEPRJ010000001">
    <property type="protein sequence ID" value="MBK5896953.1"/>
    <property type="molecule type" value="Genomic_DNA"/>
</dbReference>
<reference evidence="5 6" key="1">
    <citation type="submission" date="2021-01" db="EMBL/GenBank/DDBJ databases">
        <title>Isolation and description of Catonella massiliensis sp. nov., a novel Catonella species, isolated from a stable periodontitis subject.</title>
        <authorList>
            <person name="Antezack A."/>
            <person name="Boxberger M."/>
            <person name="La Scola B."/>
            <person name="Monnet-Corti V."/>
        </authorList>
    </citation>
    <scope>NUCLEOTIDE SEQUENCE [LARGE SCALE GENOMIC DNA]</scope>
    <source>
        <strain evidence="5 6">Marseille-Q4567</strain>
    </source>
</reference>
<dbReference type="Gene3D" id="3.60.21.10">
    <property type="match status" value="1"/>
</dbReference>
<dbReference type="InterPro" id="IPR036907">
    <property type="entry name" value="5'-Nucleotdase_C_sf"/>
</dbReference>
<comment type="similarity">
    <text evidence="2">Belongs to the 5'-nucleotidase family.</text>
</comment>
<feature type="domain" description="5'-Nucleotidase C-terminal" evidence="4">
    <location>
        <begin position="513"/>
        <end position="658"/>
    </location>
</feature>
<dbReference type="PRINTS" id="PR01607">
    <property type="entry name" value="APYRASEFAMLY"/>
</dbReference>
<evidence type="ECO:0000259" key="3">
    <source>
        <dbReference type="Pfam" id="PF00149"/>
    </source>
</evidence>
<evidence type="ECO:0000313" key="6">
    <source>
        <dbReference type="Proteomes" id="UP000604730"/>
    </source>
</evidence>
<feature type="domain" description="Calcineurin-like phosphoesterase" evidence="3">
    <location>
        <begin position="183"/>
        <end position="405"/>
    </location>
</feature>
<dbReference type="InterPro" id="IPR029052">
    <property type="entry name" value="Metallo-depent_PP-like"/>
</dbReference>
<dbReference type="Proteomes" id="UP000604730">
    <property type="component" value="Unassembled WGS sequence"/>
</dbReference>
<dbReference type="InterPro" id="IPR008334">
    <property type="entry name" value="5'-Nucleotdase_C"/>
</dbReference>
<dbReference type="SUPFAM" id="SSF56300">
    <property type="entry name" value="Metallo-dependent phosphatases"/>
    <property type="match status" value="1"/>
</dbReference>
<evidence type="ECO:0000259" key="4">
    <source>
        <dbReference type="Pfam" id="PF02872"/>
    </source>
</evidence>
<proteinExistence type="inferred from homology"/>
<accession>A0ABS1IYI9</accession>
<organism evidence="5 6">
    <name type="scientific">Catonella massiliensis</name>
    <dbReference type="NCBI Taxonomy" id="2799636"/>
    <lineage>
        <taxon>Bacteria</taxon>
        <taxon>Bacillati</taxon>
        <taxon>Bacillota</taxon>
        <taxon>Clostridia</taxon>
        <taxon>Lachnospirales</taxon>
        <taxon>Lachnospiraceae</taxon>
        <taxon>Catonella</taxon>
    </lineage>
</organism>
<evidence type="ECO:0000313" key="5">
    <source>
        <dbReference type="EMBL" id="MBK5896953.1"/>
    </source>
</evidence>
<dbReference type="InterPro" id="IPR004843">
    <property type="entry name" value="Calcineurin-like_PHP"/>
</dbReference>
<keyword evidence="2" id="KW-0378">Hydrolase</keyword>
<protein>
    <submittedName>
        <fullName evidence="5">5'-nucleotidase C-terminal domain-containing protein</fullName>
    </submittedName>
</protein>
<dbReference type="Gene3D" id="3.90.780.10">
    <property type="entry name" value="5'-Nucleotidase, C-terminal domain"/>
    <property type="match status" value="1"/>
</dbReference>
<sequence length="698" mass="76719">MKLREANLFTDAVKGSEEGFISKGEAVVLVLNALGYKEEVNTKEEYVKLNPFSDASAAYKGYLGLASDLGLVQKADSFNENEAAKEDYLLGLVLRALNYQDAFTDTENLAVKQGLVDESDYIEDDVTREEAAEIILNSLNAELGDGTKTKFGEYLVRAGILSEDKLAALGVKAALKDKEDVHIIYFNDFHGNITEEITGKKRNMGMAKMVGYVNEFKATHPNTIVLSGGDNYQGTADSNLTFGKPVTAMMKGMNTLASAVGNHEFDWGYEKIKGWAKDGSFKYLASNIYDRKTNKPVSWASPYMIIKKSGIKIGIIGLAHPDTPSLAKAEYVENFEFRDPVKSANEWVKYLKSGKAKEGKPDVIVALTHIDSDQDFETKEITGNATKLANEVKGLNLVLSAHSHRSVNGKVNNVPILQAYCYGRAVGHVTLDVDKKVISKKVKVSVKAKNDKKKAKKSKYKVVKKTTYKVKDIATELYDASIIKDKIIKSAKADEFYTKLQAEIADKKNKVLGEASEAFTHNRSDKGSVTLLGRWACEVMAEEAKAEIAIQNGGGLRRTLEKGKITMGDLYEIMPFDNYLTSMDLKGKDIKKAIDHGIDMPSTTDGAFSGLIVEYDGTKPYGSKITKITLSDGTPLEDEKTYRVVTNDFVFGGGDGYDFSGATNVSMTIPIRDVLVSAIEKAKTITPKKVDYIKDISK</sequence>
<dbReference type="InterPro" id="IPR006179">
    <property type="entry name" value="5_nucleotidase/apyrase"/>
</dbReference>